<sequence length="170" mass="19022">MVFPECPTTDQRSIPSLSPPRGVNKSHLIHKIELNLAVCMHFPQVRVEYDSIFASSRQQRHTQRTPDVTVRCFRASCKVTRCTKSGLSATGVPRNGGLSLIAPETGGHGHNSAATSSTTYKWPSRRRPLIFLHPRNALRTIGDLFIKAGERNRIATDSNIYVKVRQSERD</sequence>
<feature type="region of interest" description="Disordered" evidence="1">
    <location>
        <begin position="1"/>
        <end position="22"/>
    </location>
</feature>
<proteinExistence type="predicted"/>
<name>D6X098_TRICA</name>
<dbReference type="InParanoid" id="D6X098"/>
<evidence type="ECO:0000256" key="1">
    <source>
        <dbReference type="SAM" id="MobiDB-lite"/>
    </source>
</evidence>
<dbReference type="EMBL" id="KQ971372">
    <property type="protein sequence ID" value="EFA09607.1"/>
    <property type="molecule type" value="Genomic_DNA"/>
</dbReference>
<reference evidence="2 3" key="2">
    <citation type="journal article" date="2010" name="Nucleic Acids Res.">
        <title>BeetleBase in 2010: revisions to provide comprehensive genomic information for Tribolium castaneum.</title>
        <authorList>
            <person name="Kim H.S."/>
            <person name="Murphy T."/>
            <person name="Xia J."/>
            <person name="Caragea D."/>
            <person name="Park Y."/>
            <person name="Beeman R.W."/>
            <person name="Lorenzen M.D."/>
            <person name="Butcher S."/>
            <person name="Manak J.R."/>
            <person name="Brown S.J."/>
        </authorList>
    </citation>
    <scope>GENOME REANNOTATION</scope>
    <source>
        <strain evidence="2 3">Georgia GA2</strain>
    </source>
</reference>
<dbReference type="Proteomes" id="UP000007266">
    <property type="component" value="Linkage group 9"/>
</dbReference>
<dbReference type="AlphaFoldDB" id="D6X098"/>
<organism evidence="2 3">
    <name type="scientific">Tribolium castaneum</name>
    <name type="common">Red flour beetle</name>
    <dbReference type="NCBI Taxonomy" id="7070"/>
    <lineage>
        <taxon>Eukaryota</taxon>
        <taxon>Metazoa</taxon>
        <taxon>Ecdysozoa</taxon>
        <taxon>Arthropoda</taxon>
        <taxon>Hexapoda</taxon>
        <taxon>Insecta</taxon>
        <taxon>Pterygota</taxon>
        <taxon>Neoptera</taxon>
        <taxon>Endopterygota</taxon>
        <taxon>Coleoptera</taxon>
        <taxon>Polyphaga</taxon>
        <taxon>Cucujiformia</taxon>
        <taxon>Tenebrionidae</taxon>
        <taxon>Tenebrionidae incertae sedis</taxon>
        <taxon>Tribolium</taxon>
    </lineage>
</organism>
<protein>
    <submittedName>
        <fullName evidence="2">Uncharacterized protein</fullName>
    </submittedName>
</protein>
<reference evidence="2 3" key="1">
    <citation type="journal article" date="2008" name="Nature">
        <title>The genome of the model beetle and pest Tribolium castaneum.</title>
        <authorList>
            <consortium name="Tribolium Genome Sequencing Consortium"/>
            <person name="Richards S."/>
            <person name="Gibbs R.A."/>
            <person name="Weinstock G.M."/>
            <person name="Brown S.J."/>
            <person name="Denell R."/>
            <person name="Beeman R.W."/>
            <person name="Gibbs R."/>
            <person name="Beeman R.W."/>
            <person name="Brown S.J."/>
            <person name="Bucher G."/>
            <person name="Friedrich M."/>
            <person name="Grimmelikhuijzen C.J."/>
            <person name="Klingler M."/>
            <person name="Lorenzen M."/>
            <person name="Richards S."/>
            <person name="Roth S."/>
            <person name="Schroder R."/>
            <person name="Tautz D."/>
            <person name="Zdobnov E.M."/>
            <person name="Muzny D."/>
            <person name="Gibbs R.A."/>
            <person name="Weinstock G.M."/>
            <person name="Attaway T."/>
            <person name="Bell S."/>
            <person name="Buhay C.J."/>
            <person name="Chandrabose M.N."/>
            <person name="Chavez D."/>
            <person name="Clerk-Blankenburg K.P."/>
            <person name="Cree A."/>
            <person name="Dao M."/>
            <person name="Davis C."/>
            <person name="Chacko J."/>
            <person name="Dinh H."/>
            <person name="Dugan-Rocha S."/>
            <person name="Fowler G."/>
            <person name="Garner T.T."/>
            <person name="Garnes J."/>
            <person name="Gnirke A."/>
            <person name="Hawes A."/>
            <person name="Hernandez J."/>
            <person name="Hines S."/>
            <person name="Holder M."/>
            <person name="Hume J."/>
            <person name="Jhangiani S.N."/>
            <person name="Joshi V."/>
            <person name="Khan Z.M."/>
            <person name="Jackson L."/>
            <person name="Kovar C."/>
            <person name="Kowis A."/>
            <person name="Lee S."/>
            <person name="Lewis L.R."/>
            <person name="Margolis J."/>
            <person name="Morgan M."/>
            <person name="Nazareth L.V."/>
            <person name="Nguyen N."/>
            <person name="Okwuonu G."/>
            <person name="Parker D."/>
            <person name="Richards S."/>
            <person name="Ruiz S.J."/>
            <person name="Santibanez J."/>
            <person name="Savard J."/>
            <person name="Scherer S.E."/>
            <person name="Schneider B."/>
            <person name="Sodergren E."/>
            <person name="Tautz D."/>
            <person name="Vattahil S."/>
            <person name="Villasana D."/>
            <person name="White C.S."/>
            <person name="Wright R."/>
            <person name="Park Y."/>
            <person name="Beeman R.W."/>
            <person name="Lord J."/>
            <person name="Oppert B."/>
            <person name="Lorenzen M."/>
            <person name="Brown S."/>
            <person name="Wang L."/>
            <person name="Savard J."/>
            <person name="Tautz D."/>
            <person name="Richards S."/>
            <person name="Weinstock G."/>
            <person name="Gibbs R.A."/>
            <person name="Liu Y."/>
            <person name="Worley K."/>
            <person name="Weinstock G."/>
            <person name="Elsik C.G."/>
            <person name="Reese J.T."/>
            <person name="Elhaik E."/>
            <person name="Landan G."/>
            <person name="Graur D."/>
            <person name="Arensburger P."/>
            <person name="Atkinson P."/>
            <person name="Beeman R.W."/>
            <person name="Beidler J."/>
            <person name="Brown S.J."/>
            <person name="Demuth J.P."/>
            <person name="Drury D.W."/>
            <person name="Du Y.Z."/>
            <person name="Fujiwara H."/>
            <person name="Lorenzen M."/>
            <person name="Maselli V."/>
            <person name="Osanai M."/>
            <person name="Park Y."/>
            <person name="Robertson H.M."/>
            <person name="Tu Z."/>
            <person name="Wang J.J."/>
            <person name="Wang S."/>
            <person name="Richards S."/>
            <person name="Song H."/>
            <person name="Zhang L."/>
            <person name="Sodergren E."/>
            <person name="Werner D."/>
            <person name="Stanke M."/>
            <person name="Morgenstern B."/>
            <person name="Solovyev V."/>
            <person name="Kosarev P."/>
            <person name="Brown G."/>
            <person name="Chen H.C."/>
            <person name="Ermolaeva O."/>
            <person name="Hlavina W."/>
            <person name="Kapustin Y."/>
            <person name="Kiryutin B."/>
            <person name="Kitts P."/>
            <person name="Maglott D."/>
            <person name="Pruitt K."/>
            <person name="Sapojnikov V."/>
            <person name="Souvorov A."/>
            <person name="Mackey A.J."/>
            <person name="Waterhouse R.M."/>
            <person name="Wyder S."/>
            <person name="Zdobnov E.M."/>
            <person name="Zdobnov E.M."/>
            <person name="Wyder S."/>
            <person name="Kriventseva E.V."/>
            <person name="Kadowaki T."/>
            <person name="Bork P."/>
            <person name="Aranda M."/>
            <person name="Bao R."/>
            <person name="Beermann A."/>
            <person name="Berns N."/>
            <person name="Bolognesi R."/>
            <person name="Bonneton F."/>
            <person name="Bopp D."/>
            <person name="Brown S.J."/>
            <person name="Bucher G."/>
            <person name="Butts T."/>
            <person name="Chaumot A."/>
            <person name="Denell R.E."/>
            <person name="Ferrier D.E."/>
            <person name="Friedrich M."/>
            <person name="Gordon C.M."/>
            <person name="Jindra M."/>
            <person name="Klingler M."/>
            <person name="Lan Q."/>
            <person name="Lattorff H.M."/>
            <person name="Laudet V."/>
            <person name="von Levetsow C."/>
            <person name="Liu Z."/>
            <person name="Lutz R."/>
            <person name="Lynch J.A."/>
            <person name="da Fonseca R.N."/>
            <person name="Posnien N."/>
            <person name="Reuter R."/>
            <person name="Roth S."/>
            <person name="Savard J."/>
            <person name="Schinko J.B."/>
            <person name="Schmitt C."/>
            <person name="Schoppmeier M."/>
            <person name="Schroder R."/>
            <person name="Shippy T.D."/>
            <person name="Simonnet F."/>
            <person name="Marques-Souza H."/>
            <person name="Tautz D."/>
            <person name="Tomoyasu Y."/>
            <person name="Trauner J."/>
            <person name="Van der Zee M."/>
            <person name="Vervoort M."/>
            <person name="Wittkopp N."/>
            <person name="Wimmer E.A."/>
            <person name="Yang X."/>
            <person name="Jones A.K."/>
            <person name="Sattelle D.B."/>
            <person name="Ebert P.R."/>
            <person name="Nelson D."/>
            <person name="Scott J.G."/>
            <person name="Beeman R.W."/>
            <person name="Muthukrishnan S."/>
            <person name="Kramer K.J."/>
            <person name="Arakane Y."/>
            <person name="Beeman R.W."/>
            <person name="Zhu Q."/>
            <person name="Hogenkamp D."/>
            <person name="Dixit R."/>
            <person name="Oppert B."/>
            <person name="Jiang H."/>
            <person name="Zou Z."/>
            <person name="Marshall J."/>
            <person name="Elpidina E."/>
            <person name="Vinokurov K."/>
            <person name="Oppert C."/>
            <person name="Zou Z."/>
            <person name="Evans J."/>
            <person name="Lu Z."/>
            <person name="Zhao P."/>
            <person name="Sumathipala N."/>
            <person name="Altincicek B."/>
            <person name="Vilcinskas A."/>
            <person name="Williams M."/>
            <person name="Hultmark D."/>
            <person name="Hetru C."/>
            <person name="Jiang H."/>
            <person name="Grimmelikhuijzen C.J."/>
            <person name="Hauser F."/>
            <person name="Cazzamali G."/>
            <person name="Williamson M."/>
            <person name="Park Y."/>
            <person name="Li B."/>
            <person name="Tanaka Y."/>
            <person name="Predel R."/>
            <person name="Neupert S."/>
            <person name="Schachtner J."/>
            <person name="Verleyen P."/>
            <person name="Raible F."/>
            <person name="Bork P."/>
            <person name="Friedrich M."/>
            <person name="Walden K.K."/>
            <person name="Robertson H.M."/>
            <person name="Angeli S."/>
            <person name="Foret S."/>
            <person name="Bucher G."/>
            <person name="Schuetz S."/>
            <person name="Maleszka R."/>
            <person name="Wimmer E.A."/>
            <person name="Beeman R.W."/>
            <person name="Lorenzen M."/>
            <person name="Tomoyasu Y."/>
            <person name="Miller S.C."/>
            <person name="Grossmann D."/>
            <person name="Bucher G."/>
        </authorList>
    </citation>
    <scope>NUCLEOTIDE SEQUENCE [LARGE SCALE GENOMIC DNA]</scope>
    <source>
        <strain evidence="2 3">Georgia GA2</strain>
    </source>
</reference>
<dbReference type="HOGENOM" id="CLU_1572688_0_0_1"/>
<evidence type="ECO:0000313" key="3">
    <source>
        <dbReference type="Proteomes" id="UP000007266"/>
    </source>
</evidence>
<evidence type="ECO:0000313" key="2">
    <source>
        <dbReference type="EMBL" id="EFA09607.1"/>
    </source>
</evidence>
<gene>
    <name evidence="2" type="primary">GLEAN_11727</name>
    <name evidence="2" type="ORF">TcasGA2_TC011727</name>
</gene>
<keyword evidence="3" id="KW-1185">Reference proteome</keyword>
<accession>D6X098</accession>